<dbReference type="Pfam" id="PF01186">
    <property type="entry name" value="Lysyl_oxidase"/>
    <property type="match status" value="1"/>
</dbReference>
<evidence type="ECO:0000256" key="1">
    <source>
        <dbReference type="SAM" id="MobiDB-lite"/>
    </source>
</evidence>
<feature type="region of interest" description="Disordered" evidence="1">
    <location>
        <begin position="226"/>
        <end position="265"/>
    </location>
</feature>
<accession>A0A6J6R364</accession>
<dbReference type="GO" id="GO:0005507">
    <property type="term" value="F:copper ion binding"/>
    <property type="evidence" value="ECO:0007669"/>
    <property type="project" value="InterPro"/>
</dbReference>
<dbReference type="InterPro" id="IPR001695">
    <property type="entry name" value="Lysyl_oxidase"/>
</dbReference>
<sequence length="513" mass="54582">MSRRTGRALALAASLALTTAALSAVTTGPGSAAEQKSEVAAPITLWAPATVTATAYRGRAYTDLGLRIIAQDEPFELWSTRSSYDDPITTVWRSSTGDVTLPSGLMSDFNGMRKFLEISLVPQGKGTAATIVRKGCLGNYSERVSPDAPATSPYPRSCYYNPYSLGSVQGIQAGWATPAMAGYRPFKVTPGAYTVTAKIADAYAAAFNMAPTDATRTFTLNVVKEPSYPGEPVGRGTSTAPASDPAHDEPAAPSAGEVPSTTPDLRSLPAWGIQVGRSGDYLQFSATVWNAGTSPLVVDGFRRDGEDEMDAYQYFFDADGNQTGYQSVGSFHWDPKPTHLHWHFEDFATYTLLNADKTEVVKSRKEAFCLANTDAVDQTVPNAVWNVDNSDLTTACGDYSSLSIREVLASGWGDTYAQFRAGQSFNLKGLPNGTYYIEVKANPQDRLVETSKDNNVALREIVLGGKPGARTVTVPQVGLVVEPQVRGGGSVGIPAGPVSCNGTEPGRQAGPAR</sequence>
<name>A0A6J6R364_9ZZZZ</name>
<protein>
    <submittedName>
        <fullName evidence="2">Unannotated protein</fullName>
    </submittedName>
</protein>
<dbReference type="AlphaFoldDB" id="A0A6J6R364"/>
<dbReference type="EMBL" id="CAEZXR010000205">
    <property type="protein sequence ID" value="CAB4715978.1"/>
    <property type="molecule type" value="Genomic_DNA"/>
</dbReference>
<reference evidence="2" key="1">
    <citation type="submission" date="2020-05" db="EMBL/GenBank/DDBJ databases">
        <authorList>
            <person name="Chiriac C."/>
            <person name="Salcher M."/>
            <person name="Ghai R."/>
            <person name="Kavagutti S V."/>
        </authorList>
    </citation>
    <scope>NUCLEOTIDE SEQUENCE</scope>
</reference>
<evidence type="ECO:0000313" key="2">
    <source>
        <dbReference type="EMBL" id="CAB4715978.1"/>
    </source>
</evidence>
<proteinExistence type="predicted"/>
<feature type="region of interest" description="Disordered" evidence="1">
    <location>
        <begin position="492"/>
        <end position="513"/>
    </location>
</feature>
<organism evidence="2">
    <name type="scientific">freshwater metagenome</name>
    <dbReference type="NCBI Taxonomy" id="449393"/>
    <lineage>
        <taxon>unclassified sequences</taxon>
        <taxon>metagenomes</taxon>
        <taxon>ecological metagenomes</taxon>
    </lineage>
</organism>
<dbReference type="GO" id="GO:0016641">
    <property type="term" value="F:oxidoreductase activity, acting on the CH-NH2 group of donors, oxygen as acceptor"/>
    <property type="evidence" value="ECO:0007669"/>
    <property type="project" value="InterPro"/>
</dbReference>
<gene>
    <name evidence="2" type="ORF">UFOPK2579_01695</name>
</gene>